<feature type="domain" description="HTH gntR-type" evidence="4">
    <location>
        <begin position="51"/>
        <end position="118"/>
    </location>
</feature>
<dbReference type="Gene3D" id="1.20.120.530">
    <property type="entry name" value="GntR ligand-binding domain-like"/>
    <property type="match status" value="1"/>
</dbReference>
<gene>
    <name evidence="5" type="ORF">GTGU_01007</name>
</gene>
<dbReference type="PROSITE" id="PS50949">
    <property type="entry name" value="HTH_GNTR"/>
    <property type="match status" value="1"/>
</dbReference>
<dbReference type="SMART" id="SM00895">
    <property type="entry name" value="FCD"/>
    <property type="match status" value="1"/>
</dbReference>
<dbReference type="InterPro" id="IPR008920">
    <property type="entry name" value="TF_FadR/GntR_C"/>
</dbReference>
<keyword evidence="2" id="KW-0238">DNA-binding</keyword>
<name>A0A085AGD7_9ENTR</name>
<evidence type="ECO:0000256" key="3">
    <source>
        <dbReference type="ARBA" id="ARBA00023163"/>
    </source>
</evidence>
<sequence length="257" mass="29264">MSQFATVSDKKTIVPGFTLAKKQGARHYQWVGQQHKIAETAEGTEDMAHRKSALVHVANRLAMDINTGEFQPGSWLKQVELAERYQCTRSEVRRALDQLVIERLVQHVPNRGYHVYTPDEQQRRNISAIRAILESASAADIVEHIQPQQLDTLRQCAELFDHYTQYGTLLEQYESNLAFHRALLAPCSNLDMIELIFELRGRVPSAALGQWNSHARIVQSSEEHFAMVAAIERKDAAALAQLLRLHILQEDNPRRHG</sequence>
<evidence type="ECO:0000313" key="5">
    <source>
        <dbReference type="EMBL" id="KFC09282.1"/>
    </source>
</evidence>
<dbReference type="AlphaFoldDB" id="A0A085AGD7"/>
<dbReference type="GO" id="GO:0003700">
    <property type="term" value="F:DNA-binding transcription factor activity"/>
    <property type="evidence" value="ECO:0007669"/>
    <property type="project" value="InterPro"/>
</dbReference>
<dbReference type="SMART" id="SM00345">
    <property type="entry name" value="HTH_GNTR"/>
    <property type="match status" value="1"/>
</dbReference>
<keyword evidence="6" id="KW-1185">Reference proteome</keyword>
<dbReference type="EMBL" id="JMTB01000042">
    <property type="protein sequence ID" value="KFC09282.1"/>
    <property type="molecule type" value="Genomic_DNA"/>
</dbReference>
<evidence type="ECO:0000259" key="4">
    <source>
        <dbReference type="PROSITE" id="PS50949"/>
    </source>
</evidence>
<dbReference type="eggNOG" id="COG1802">
    <property type="taxonomic scope" value="Bacteria"/>
</dbReference>
<organism evidence="5 6">
    <name type="scientific">Trabulsiella guamensis ATCC 49490</name>
    <dbReference type="NCBI Taxonomy" id="1005994"/>
    <lineage>
        <taxon>Bacteria</taxon>
        <taxon>Pseudomonadati</taxon>
        <taxon>Pseudomonadota</taxon>
        <taxon>Gammaproteobacteria</taxon>
        <taxon>Enterobacterales</taxon>
        <taxon>Enterobacteriaceae</taxon>
        <taxon>Trabulsiella</taxon>
    </lineage>
</organism>
<evidence type="ECO:0000313" key="6">
    <source>
        <dbReference type="Proteomes" id="UP000028630"/>
    </source>
</evidence>
<proteinExistence type="predicted"/>
<evidence type="ECO:0000256" key="1">
    <source>
        <dbReference type="ARBA" id="ARBA00023015"/>
    </source>
</evidence>
<keyword evidence="3" id="KW-0804">Transcription</keyword>
<dbReference type="InterPro" id="IPR011711">
    <property type="entry name" value="GntR_C"/>
</dbReference>
<dbReference type="InterPro" id="IPR000524">
    <property type="entry name" value="Tscrpt_reg_HTH_GntR"/>
</dbReference>
<protein>
    <submittedName>
        <fullName evidence="5">GntR family transcriptional regulator</fullName>
    </submittedName>
</protein>
<dbReference type="Proteomes" id="UP000028630">
    <property type="component" value="Unassembled WGS sequence"/>
</dbReference>
<dbReference type="Pfam" id="PF00392">
    <property type="entry name" value="GntR"/>
    <property type="match status" value="1"/>
</dbReference>
<evidence type="ECO:0000256" key="2">
    <source>
        <dbReference type="ARBA" id="ARBA00023125"/>
    </source>
</evidence>
<keyword evidence="1" id="KW-0805">Transcription regulation</keyword>
<dbReference type="Gene3D" id="1.10.10.10">
    <property type="entry name" value="Winged helix-like DNA-binding domain superfamily/Winged helix DNA-binding domain"/>
    <property type="match status" value="1"/>
</dbReference>
<dbReference type="GO" id="GO:0003677">
    <property type="term" value="F:DNA binding"/>
    <property type="evidence" value="ECO:0007669"/>
    <property type="project" value="UniProtKB-KW"/>
</dbReference>
<reference evidence="6" key="1">
    <citation type="submission" date="2014-05" db="EMBL/GenBank/DDBJ databases">
        <title>ATOL: Assembling a taxonomically balanced genome-scale reconstruction of the evolutionary history of the Enterobacteriaceae.</title>
        <authorList>
            <person name="Plunkett G. III"/>
            <person name="Neeno-Eckwall E.C."/>
            <person name="Glasner J.D."/>
            <person name="Perna N.T."/>
        </authorList>
    </citation>
    <scope>NUCLEOTIDE SEQUENCE [LARGE SCALE GENOMIC DNA]</scope>
    <source>
        <strain evidence="6">ATCC 49490</strain>
    </source>
</reference>
<dbReference type="SUPFAM" id="SSF48008">
    <property type="entry name" value="GntR ligand-binding domain-like"/>
    <property type="match status" value="1"/>
</dbReference>
<comment type="caution">
    <text evidence="5">The sequence shown here is derived from an EMBL/GenBank/DDBJ whole genome shotgun (WGS) entry which is preliminary data.</text>
</comment>
<dbReference type="InterPro" id="IPR036390">
    <property type="entry name" value="WH_DNA-bd_sf"/>
</dbReference>
<dbReference type="InterPro" id="IPR036388">
    <property type="entry name" value="WH-like_DNA-bd_sf"/>
</dbReference>
<dbReference type="Pfam" id="PF07729">
    <property type="entry name" value="FCD"/>
    <property type="match status" value="1"/>
</dbReference>
<dbReference type="PANTHER" id="PTHR43537:SF5">
    <property type="entry name" value="UXU OPERON TRANSCRIPTIONAL REGULATOR"/>
    <property type="match status" value="1"/>
</dbReference>
<dbReference type="SUPFAM" id="SSF46785">
    <property type="entry name" value="Winged helix' DNA-binding domain"/>
    <property type="match status" value="1"/>
</dbReference>
<accession>A0A085AGD7</accession>
<dbReference type="PANTHER" id="PTHR43537">
    <property type="entry name" value="TRANSCRIPTIONAL REGULATOR, GNTR FAMILY"/>
    <property type="match status" value="1"/>
</dbReference>